<dbReference type="InterPro" id="IPR044059">
    <property type="entry name" value="Csn1/TTC4_wheel"/>
</dbReference>
<accession>A0A0D1XSD6</accession>
<sequence length="445" mass="49443">MSRIEELPDDFDERIDLNKQAPAQHVSSDSSQAPDLVDHLLHTAPPFPSEQSSSQNNEAAASASGPSMPPAMHSIRKYTADEVVKMLNRTPLFMTTLDETDGEGGENIELEALRALAYEGTRAEVAQNFREQGNEQARAKHWRDAKGYYDQAIAALKNPNVKPRDPEEGAAQLDVVELDEEKERAKEREIEEACYINRALCNLELKNYRACTLDCAATLKLNPDNVKAWYRSASACLALDKIPEAEDACARGLEVDRTNAALKTLQGKILARKNHLAELERKRREREERAAAEKAILSKGLKARGIKSRTTDAAPDTEDAVLRLSSPLDPSSTLVVPVLLLYPLHAQSDFIKAFEETQTLNDHLEYILPLPWDAENEYTPEVECYIESAGGGGGLIKAGKKLPLHKILGSGKVEIVDGLLRVYVVPKARSESWVREFKARQPQKQ</sequence>
<dbReference type="FunCoup" id="A0A0D1XSD6">
    <property type="interactions" value="1214"/>
</dbReference>
<keyword evidence="1" id="KW-0677">Repeat</keyword>
<dbReference type="EMBL" id="KN847537">
    <property type="protein sequence ID" value="KIW05670.1"/>
    <property type="molecule type" value="Genomic_DNA"/>
</dbReference>
<dbReference type="GO" id="GO:0051879">
    <property type="term" value="F:Hsp90 protein binding"/>
    <property type="evidence" value="ECO:0007669"/>
    <property type="project" value="InterPro"/>
</dbReference>
<evidence type="ECO:0000256" key="3">
    <source>
        <dbReference type="ARBA" id="ARBA00023602"/>
    </source>
</evidence>
<dbReference type="GO" id="GO:0030544">
    <property type="term" value="F:Hsp70 protein binding"/>
    <property type="evidence" value="ECO:0007669"/>
    <property type="project" value="TreeGrafter"/>
</dbReference>
<evidence type="ECO:0000256" key="4">
    <source>
        <dbReference type="SAM" id="Coils"/>
    </source>
</evidence>
<dbReference type="HOGENOM" id="CLU_040446_0_0_1"/>
<evidence type="ECO:0000256" key="1">
    <source>
        <dbReference type="ARBA" id="ARBA00022737"/>
    </source>
</evidence>
<dbReference type="STRING" id="253628.A0A0D1XSD6"/>
<dbReference type="RefSeq" id="XP_016215540.1">
    <property type="nucleotide sequence ID" value="XM_016356747.1"/>
</dbReference>
<dbReference type="InterPro" id="IPR019734">
    <property type="entry name" value="TPR_rpt"/>
</dbReference>
<feature type="compositionally biased region" description="Low complexity" evidence="5">
    <location>
        <begin position="49"/>
        <end position="72"/>
    </location>
</feature>
<evidence type="ECO:0000256" key="5">
    <source>
        <dbReference type="SAM" id="MobiDB-lite"/>
    </source>
</evidence>
<reference evidence="7 8" key="1">
    <citation type="submission" date="2015-01" db="EMBL/GenBank/DDBJ databases">
        <title>The Genome Sequence of Ochroconis gallopava CBS43764.</title>
        <authorList>
            <consortium name="The Broad Institute Genomics Platform"/>
            <person name="Cuomo C."/>
            <person name="de Hoog S."/>
            <person name="Gorbushina A."/>
            <person name="Stielow B."/>
            <person name="Teixiera M."/>
            <person name="Abouelleil A."/>
            <person name="Chapman S.B."/>
            <person name="Priest M."/>
            <person name="Young S.K."/>
            <person name="Wortman J."/>
            <person name="Nusbaum C."/>
            <person name="Birren B."/>
        </authorList>
    </citation>
    <scope>NUCLEOTIDE SEQUENCE [LARGE SCALE GENOMIC DNA]</scope>
    <source>
        <strain evidence="7 8">CBS 43764</strain>
    </source>
</reference>
<dbReference type="SMART" id="SM00028">
    <property type="entry name" value="TPR"/>
    <property type="match status" value="3"/>
</dbReference>
<evidence type="ECO:0000259" key="6">
    <source>
        <dbReference type="Pfam" id="PF18972"/>
    </source>
</evidence>
<dbReference type="CDD" id="cd21381">
    <property type="entry name" value="CTWD_TTC4"/>
    <property type="match status" value="1"/>
</dbReference>
<comment type="similarity">
    <text evidence="3">Belongs to the TTC4 family.</text>
</comment>
<dbReference type="Gene3D" id="1.25.40.10">
    <property type="entry name" value="Tetratricopeptide repeat domain"/>
    <property type="match status" value="1"/>
</dbReference>
<feature type="region of interest" description="Disordered" evidence="5">
    <location>
        <begin position="1"/>
        <end position="72"/>
    </location>
</feature>
<dbReference type="EMBL" id="KN847537">
    <property type="protein sequence ID" value="KIW05671.1"/>
    <property type="molecule type" value="Genomic_DNA"/>
</dbReference>
<evidence type="ECO:0000256" key="2">
    <source>
        <dbReference type="ARBA" id="ARBA00022803"/>
    </source>
</evidence>
<dbReference type="Proteomes" id="UP000053259">
    <property type="component" value="Unassembled WGS sequence"/>
</dbReference>
<evidence type="ECO:0000313" key="7">
    <source>
        <dbReference type="EMBL" id="KIW05671.1"/>
    </source>
</evidence>
<dbReference type="SUPFAM" id="SSF48452">
    <property type="entry name" value="TPR-like"/>
    <property type="match status" value="1"/>
</dbReference>
<protein>
    <recommendedName>
        <fullName evidence="6">Cns1/TTC4 wheel domain-containing protein</fullName>
    </recommendedName>
</protein>
<name>A0A0D1XSD6_9PEZI</name>
<feature type="domain" description="Cns1/TTC4 wheel" evidence="6">
    <location>
        <begin position="327"/>
        <end position="437"/>
    </location>
</feature>
<keyword evidence="4" id="KW-0175">Coiled coil</keyword>
<dbReference type="InterPro" id="IPR011990">
    <property type="entry name" value="TPR-like_helical_dom_sf"/>
</dbReference>
<organism evidence="7 8">
    <name type="scientific">Verruconis gallopava</name>
    <dbReference type="NCBI Taxonomy" id="253628"/>
    <lineage>
        <taxon>Eukaryota</taxon>
        <taxon>Fungi</taxon>
        <taxon>Dikarya</taxon>
        <taxon>Ascomycota</taxon>
        <taxon>Pezizomycotina</taxon>
        <taxon>Dothideomycetes</taxon>
        <taxon>Pleosporomycetidae</taxon>
        <taxon>Venturiales</taxon>
        <taxon>Sympoventuriaceae</taxon>
        <taxon>Verruconis</taxon>
    </lineage>
</organism>
<dbReference type="GO" id="GO:0005829">
    <property type="term" value="C:cytosol"/>
    <property type="evidence" value="ECO:0007669"/>
    <property type="project" value="TreeGrafter"/>
</dbReference>
<evidence type="ECO:0000313" key="8">
    <source>
        <dbReference type="Proteomes" id="UP000053259"/>
    </source>
</evidence>
<dbReference type="RefSeq" id="XP_016215539.1">
    <property type="nucleotide sequence ID" value="XM_016356746.1"/>
</dbReference>
<proteinExistence type="inferred from homology"/>
<dbReference type="PANTHER" id="PTHR46035:SF1">
    <property type="entry name" value="TETRATRICOPEPTIDE REPEAT PROTEIN 4"/>
    <property type="match status" value="1"/>
</dbReference>
<gene>
    <name evidence="7" type="ORF">PV09_03534</name>
</gene>
<dbReference type="VEuPathDB" id="FungiDB:PV09_03534"/>
<feature type="coiled-coil region" evidence="4">
    <location>
        <begin position="262"/>
        <end position="296"/>
    </location>
</feature>
<dbReference type="PANTHER" id="PTHR46035">
    <property type="entry name" value="TETRATRICOPEPTIDE REPEAT PROTEIN 4"/>
    <property type="match status" value="1"/>
</dbReference>
<dbReference type="OrthoDB" id="420195at2759"/>
<dbReference type="Pfam" id="PF18972">
    <property type="entry name" value="Wheel"/>
    <property type="match status" value="1"/>
</dbReference>
<dbReference type="AlphaFoldDB" id="A0A0D1XSD6"/>
<dbReference type="GO" id="GO:0005634">
    <property type="term" value="C:nucleus"/>
    <property type="evidence" value="ECO:0007669"/>
    <property type="project" value="TreeGrafter"/>
</dbReference>
<dbReference type="Pfam" id="PF14559">
    <property type="entry name" value="TPR_19"/>
    <property type="match status" value="1"/>
</dbReference>
<dbReference type="GeneID" id="27311507"/>
<dbReference type="GO" id="GO:0006457">
    <property type="term" value="P:protein folding"/>
    <property type="evidence" value="ECO:0007669"/>
    <property type="project" value="TreeGrafter"/>
</dbReference>
<keyword evidence="8" id="KW-1185">Reference proteome</keyword>
<dbReference type="FunFam" id="1.25.40.10:FF:000611">
    <property type="entry name" value="TPR repeat protein"/>
    <property type="match status" value="1"/>
</dbReference>
<keyword evidence="2" id="KW-0802">TPR repeat</keyword>